<keyword evidence="3" id="KW-1185">Reference proteome</keyword>
<feature type="region of interest" description="Disordered" evidence="1">
    <location>
        <begin position="1"/>
        <end position="26"/>
    </location>
</feature>
<evidence type="ECO:0000256" key="1">
    <source>
        <dbReference type="SAM" id="MobiDB-lite"/>
    </source>
</evidence>
<dbReference type="Proteomes" id="UP000026961">
    <property type="component" value="Chromosome 1"/>
</dbReference>
<evidence type="ECO:0000313" key="2">
    <source>
        <dbReference type="EnsemblPlants" id="OGLUM01G07710.1"/>
    </source>
</evidence>
<reference evidence="2" key="3">
    <citation type="submission" date="2018-05" db="EMBL/GenBank/DDBJ databases">
        <title>OgluRS3 (Oryza glumaepatula Reference Sequence Version 3).</title>
        <authorList>
            <person name="Zhang J."/>
            <person name="Kudrna D."/>
            <person name="Lee S."/>
            <person name="Talag J."/>
            <person name="Welchert J."/>
            <person name="Wing R.A."/>
        </authorList>
    </citation>
    <scope>NUCLEOTIDE SEQUENCE [LARGE SCALE GENOMIC DNA]</scope>
</reference>
<organism evidence="2">
    <name type="scientific">Oryza glumipatula</name>
    <dbReference type="NCBI Taxonomy" id="40148"/>
    <lineage>
        <taxon>Eukaryota</taxon>
        <taxon>Viridiplantae</taxon>
        <taxon>Streptophyta</taxon>
        <taxon>Embryophyta</taxon>
        <taxon>Tracheophyta</taxon>
        <taxon>Spermatophyta</taxon>
        <taxon>Magnoliopsida</taxon>
        <taxon>Liliopsida</taxon>
        <taxon>Poales</taxon>
        <taxon>Poaceae</taxon>
        <taxon>BOP clade</taxon>
        <taxon>Oryzoideae</taxon>
        <taxon>Oryzeae</taxon>
        <taxon>Oryzinae</taxon>
        <taxon>Oryza</taxon>
    </lineage>
</organism>
<sequence>MELTMARSGRRRRRRGGGGSGGDGGFSVARAAAGKELCRSRGGNPKIVVLGVCMVTITILPRWNGTERADRKKASFWN</sequence>
<name>A0A0D9Y4Z6_9ORYZ</name>
<reference evidence="2" key="2">
    <citation type="submission" date="2015-04" db="UniProtKB">
        <authorList>
            <consortium name="EnsemblPlants"/>
        </authorList>
    </citation>
    <scope>IDENTIFICATION</scope>
</reference>
<dbReference type="EnsemblPlants" id="OGLUM01G07710.1">
    <property type="protein sequence ID" value="OGLUM01G07710.1"/>
    <property type="gene ID" value="OGLUM01G07710"/>
</dbReference>
<proteinExistence type="predicted"/>
<reference evidence="2" key="1">
    <citation type="submission" date="2013-08" db="EMBL/GenBank/DDBJ databases">
        <title>Oryza genome evolution.</title>
        <authorList>
            <person name="Wing R.A."/>
            <person name="Panaud O."/>
            <person name="Oliveira A.C."/>
        </authorList>
    </citation>
    <scope>NUCLEOTIDE SEQUENCE</scope>
</reference>
<evidence type="ECO:0000313" key="3">
    <source>
        <dbReference type="Proteomes" id="UP000026961"/>
    </source>
</evidence>
<dbReference type="HOGENOM" id="CLU_2625937_0_0_1"/>
<accession>A0A0D9Y4Z6</accession>
<dbReference type="Gramene" id="OGLUM01G07710.1">
    <property type="protein sequence ID" value="OGLUM01G07710.1"/>
    <property type="gene ID" value="OGLUM01G07710"/>
</dbReference>
<protein>
    <submittedName>
        <fullName evidence="2">Uncharacterized protein</fullName>
    </submittedName>
</protein>
<dbReference type="AlphaFoldDB" id="A0A0D9Y4Z6"/>